<reference evidence="2 3" key="1">
    <citation type="journal article" date="2006" name="J. Virol.">
        <title>Genomic sequence of Spodoptera frugiperda Ascovirus 1a, an enveloped, double-stranded DNA insect virus that manipulates apoptosis for viral reproduction.</title>
        <authorList>
            <person name="Bideshi D.K."/>
            <person name="Demattei M.V."/>
            <person name="Rouleux-Bonnin F."/>
            <person name="Stasiak K."/>
            <person name="Tan Y."/>
            <person name="Bigot S."/>
            <person name="Bigot Y."/>
            <person name="Federici B.A."/>
        </authorList>
    </citation>
    <scope>NUCLEOTIDE SEQUENCE [LARGE SCALE GENOMIC DNA]</scope>
    <source>
        <strain evidence="3">SvAV-1a</strain>
    </source>
</reference>
<dbReference type="GeneID" id="4306205"/>
<protein>
    <submittedName>
        <fullName evidence="2">18.3 kDa</fullName>
    </submittedName>
</protein>
<name>Q0E4Y5_SFAVA</name>
<dbReference type="SUPFAM" id="SSF52833">
    <property type="entry name" value="Thioredoxin-like"/>
    <property type="match status" value="1"/>
</dbReference>
<dbReference type="InterPro" id="IPR013766">
    <property type="entry name" value="Thioredoxin_domain"/>
</dbReference>
<dbReference type="Gene3D" id="3.40.30.10">
    <property type="entry name" value="Glutaredoxin"/>
    <property type="match status" value="1"/>
</dbReference>
<dbReference type="InterPro" id="IPR036249">
    <property type="entry name" value="Thioredoxin-like_sf"/>
</dbReference>
<dbReference type="RefSeq" id="YP_762471.1">
    <property type="nucleotide sequence ID" value="NC_008361.1"/>
</dbReference>
<organismHost>
    <name type="scientific">Spodoptera frugiperda</name>
    <name type="common">Fall armyworm</name>
    <dbReference type="NCBI Taxonomy" id="7108"/>
</organismHost>
<dbReference type="Pfam" id="PF00085">
    <property type="entry name" value="Thioredoxin"/>
    <property type="match status" value="1"/>
</dbReference>
<sequence length="163" mass="18309">MIDVDSIKPGQMSVKNGVFDVPLLYRVPSAVVKFFSPSCPACRDVRAPYARIASKYGSPTLLYLECDLSLANAESLVADSMTTDTPLYGVPEFVLFHYGRSVRSLDREFVLNVAPDRFFPANTHVEVELRVHDWNDDDDSTSGRVTRNTPNYIDDTYRTLGSY</sequence>
<organism evidence="2 3">
    <name type="scientific">Spodoptera frugiperda ascovirus 1a</name>
    <name type="common">SfAV-1a</name>
    <dbReference type="NCBI Taxonomy" id="113370"/>
    <lineage>
        <taxon>Viruses</taxon>
        <taxon>Varidnaviria</taxon>
        <taxon>Bamfordvirae</taxon>
        <taxon>Nucleocytoviricota</taxon>
        <taxon>Megaviricetes</taxon>
        <taxon>Pimascovirales</taxon>
        <taxon>Pimascovirales incertae sedis</taxon>
        <taxon>Ascoviridae</taxon>
        <taxon>Ascovirus</taxon>
        <taxon>Ascovirus sfav1a</taxon>
    </lineage>
</organism>
<evidence type="ECO:0000313" key="2">
    <source>
        <dbReference type="EMBL" id="CAL44716.1"/>
    </source>
</evidence>
<evidence type="ECO:0000259" key="1">
    <source>
        <dbReference type="Pfam" id="PF00085"/>
    </source>
</evidence>
<dbReference type="EMBL" id="AM398843">
    <property type="protein sequence ID" value="CAL44716.1"/>
    <property type="molecule type" value="Genomic_DNA"/>
</dbReference>
<dbReference type="KEGG" id="vg:4306205"/>
<keyword evidence="3" id="KW-1185">Reference proteome</keyword>
<feature type="domain" description="Thioredoxin" evidence="1">
    <location>
        <begin position="19"/>
        <end position="104"/>
    </location>
</feature>
<proteinExistence type="predicted"/>
<evidence type="ECO:0000313" key="3">
    <source>
        <dbReference type="Proteomes" id="UP000008030"/>
    </source>
</evidence>
<accession>Q0E4Y5</accession>
<gene>
    <name evidence="2" type="primary">ORF116</name>
</gene>
<dbReference type="Proteomes" id="UP000008030">
    <property type="component" value="Segment"/>
</dbReference>